<dbReference type="AlphaFoldDB" id="A0A2H0XD72"/>
<dbReference type="PANTHER" id="PTHR42967:SF1">
    <property type="entry name" value="MBL FOLD METALLO-HYDROLASE"/>
    <property type="match status" value="1"/>
</dbReference>
<protein>
    <submittedName>
        <fullName evidence="1">MBL fold metallo-hydrolase</fullName>
    </submittedName>
</protein>
<comment type="caution">
    <text evidence="1">The sequence shown here is derived from an EMBL/GenBank/DDBJ whole genome shotgun (WGS) entry which is preliminary data.</text>
</comment>
<dbReference type="PANTHER" id="PTHR42967">
    <property type="entry name" value="METAL DEPENDENT HYDROLASE"/>
    <property type="match status" value="1"/>
</dbReference>
<evidence type="ECO:0000313" key="2">
    <source>
        <dbReference type="Proteomes" id="UP000231252"/>
    </source>
</evidence>
<dbReference type="InterPro" id="IPR036866">
    <property type="entry name" value="RibonucZ/Hydroxyglut_hydro"/>
</dbReference>
<name>A0A2H0XD72_UNCKA</name>
<dbReference type="Gene3D" id="3.60.15.10">
    <property type="entry name" value="Ribonuclease Z/Hydroxyacylglutathione hydrolase-like"/>
    <property type="match status" value="1"/>
</dbReference>
<organism evidence="1 2">
    <name type="scientific">candidate division WWE3 bacterium CG08_land_8_20_14_0_20_41_10</name>
    <dbReference type="NCBI Taxonomy" id="1975085"/>
    <lineage>
        <taxon>Bacteria</taxon>
        <taxon>Katanobacteria</taxon>
    </lineage>
</organism>
<dbReference type="GO" id="GO:0016787">
    <property type="term" value="F:hydrolase activity"/>
    <property type="evidence" value="ECO:0007669"/>
    <property type="project" value="UniProtKB-KW"/>
</dbReference>
<reference evidence="2" key="1">
    <citation type="submission" date="2017-09" db="EMBL/GenBank/DDBJ databases">
        <title>Depth-based differentiation of microbial function through sediment-hosted aquifers and enrichment of novel symbionts in the deep terrestrial subsurface.</title>
        <authorList>
            <person name="Probst A.J."/>
            <person name="Ladd B."/>
            <person name="Jarett J.K."/>
            <person name="Geller-Mcgrath D.E."/>
            <person name="Sieber C.M.K."/>
            <person name="Emerson J.B."/>
            <person name="Anantharaman K."/>
            <person name="Thomas B.C."/>
            <person name="Malmstrom R."/>
            <person name="Stieglmeier M."/>
            <person name="Klingl A."/>
            <person name="Woyke T."/>
            <person name="Ryan C.M."/>
            <person name="Banfield J.F."/>
        </authorList>
    </citation>
    <scope>NUCLEOTIDE SEQUENCE [LARGE SCALE GENOMIC DNA]</scope>
</reference>
<sequence>MADMEITYFGHSCFKLKTKDLTVIIDPFDPEKLGIKLPKLECDAVLLTHAHFDHNYKEGVSGYRLLVDGPGEYELTGVKIMGIPTKHGGDEVEGGMQNTMYYIEAEDGVAVLHCGDLGHTLDDATLEKFGEVTALLIPVGGIYTIDAEKASKVISSIEPAFVVPMHFRTEGSKINNIDTLEKFLDEMGLENGAVKRLTSLKISSADNEVETQVIVLEKQ</sequence>
<keyword evidence="1" id="KW-0378">Hydrolase</keyword>
<proteinExistence type="predicted"/>
<accession>A0A2H0XD72</accession>
<dbReference type="SUPFAM" id="SSF56281">
    <property type="entry name" value="Metallo-hydrolase/oxidoreductase"/>
    <property type="match status" value="1"/>
</dbReference>
<gene>
    <name evidence="1" type="ORF">COT50_00095</name>
</gene>
<dbReference type="EMBL" id="PEYU01000002">
    <property type="protein sequence ID" value="PIS22765.1"/>
    <property type="molecule type" value="Genomic_DNA"/>
</dbReference>
<evidence type="ECO:0000313" key="1">
    <source>
        <dbReference type="EMBL" id="PIS22765.1"/>
    </source>
</evidence>
<dbReference type="Pfam" id="PF13483">
    <property type="entry name" value="Lactamase_B_3"/>
    <property type="match status" value="1"/>
</dbReference>
<dbReference type="Proteomes" id="UP000231252">
    <property type="component" value="Unassembled WGS sequence"/>
</dbReference>